<dbReference type="InterPro" id="IPR000169">
    <property type="entry name" value="Pept_cys_AS"/>
</dbReference>
<dbReference type="CDD" id="cd02248">
    <property type="entry name" value="Peptidase_C1A"/>
    <property type="match status" value="1"/>
</dbReference>
<proteinExistence type="inferred from homology"/>
<name>A0A7S3W976_9SPIT</name>
<dbReference type="SMART" id="SM00645">
    <property type="entry name" value="Pept_C1"/>
    <property type="match status" value="1"/>
</dbReference>
<feature type="domain" description="Peptidase C1A papain C-terminal" evidence="4">
    <location>
        <begin position="111"/>
        <end position="322"/>
    </location>
</feature>
<dbReference type="AlphaFoldDB" id="A0A7S3W976"/>
<keyword evidence="3" id="KW-1015">Disulfide bond</keyword>
<dbReference type="InterPro" id="IPR025660">
    <property type="entry name" value="Pept_his_AS"/>
</dbReference>
<feature type="domain" description="Cathepsin propeptide inhibitor" evidence="5">
    <location>
        <begin position="22"/>
        <end position="78"/>
    </location>
</feature>
<keyword evidence="2" id="KW-0865">Zymogen</keyword>
<evidence type="ECO:0000256" key="3">
    <source>
        <dbReference type="ARBA" id="ARBA00023157"/>
    </source>
</evidence>
<dbReference type="FunFam" id="3.90.70.10:FF:000332">
    <property type="entry name" value="Cathepsin L1"/>
    <property type="match status" value="1"/>
</dbReference>
<dbReference type="SMART" id="SM00848">
    <property type="entry name" value="Inhibitor_I29"/>
    <property type="match status" value="1"/>
</dbReference>
<gene>
    <name evidence="6" type="ORF">SACU0126_LOCUS10495</name>
</gene>
<dbReference type="PANTHER" id="PTHR12411">
    <property type="entry name" value="CYSTEINE PROTEASE FAMILY C1-RELATED"/>
    <property type="match status" value="1"/>
</dbReference>
<evidence type="ECO:0000256" key="2">
    <source>
        <dbReference type="ARBA" id="ARBA00023145"/>
    </source>
</evidence>
<evidence type="ECO:0000259" key="5">
    <source>
        <dbReference type="SMART" id="SM00848"/>
    </source>
</evidence>
<dbReference type="Pfam" id="PF08246">
    <property type="entry name" value="Inhibitor_I29"/>
    <property type="match status" value="1"/>
</dbReference>
<reference evidence="6" key="1">
    <citation type="submission" date="2021-01" db="EMBL/GenBank/DDBJ databases">
        <authorList>
            <person name="Corre E."/>
            <person name="Pelletier E."/>
            <person name="Niang G."/>
            <person name="Scheremetjew M."/>
            <person name="Finn R."/>
            <person name="Kale V."/>
            <person name="Holt S."/>
            <person name="Cochrane G."/>
            <person name="Meng A."/>
            <person name="Brown T."/>
            <person name="Cohen L."/>
        </authorList>
    </citation>
    <scope>NUCLEOTIDE SEQUENCE</scope>
    <source>
        <strain evidence="6">SPMC142</strain>
    </source>
</reference>
<dbReference type="SUPFAM" id="SSF54001">
    <property type="entry name" value="Cysteine proteinases"/>
    <property type="match status" value="1"/>
</dbReference>
<dbReference type="EMBL" id="HBIQ01031948">
    <property type="protein sequence ID" value="CAE0544572.1"/>
    <property type="molecule type" value="Transcribed_RNA"/>
</dbReference>
<dbReference type="GO" id="GO:0006508">
    <property type="term" value="P:proteolysis"/>
    <property type="evidence" value="ECO:0007669"/>
    <property type="project" value="InterPro"/>
</dbReference>
<dbReference type="PROSITE" id="PS00639">
    <property type="entry name" value="THIOL_PROTEASE_HIS"/>
    <property type="match status" value="1"/>
</dbReference>
<dbReference type="InterPro" id="IPR039417">
    <property type="entry name" value="Peptidase_C1A_papain-like"/>
</dbReference>
<evidence type="ECO:0000259" key="4">
    <source>
        <dbReference type="SMART" id="SM00645"/>
    </source>
</evidence>
<dbReference type="InterPro" id="IPR013128">
    <property type="entry name" value="Peptidase_C1A"/>
</dbReference>
<dbReference type="GO" id="GO:0008234">
    <property type="term" value="F:cysteine-type peptidase activity"/>
    <property type="evidence" value="ECO:0007669"/>
    <property type="project" value="InterPro"/>
</dbReference>
<comment type="similarity">
    <text evidence="1">Belongs to the peptidase C1 family.</text>
</comment>
<dbReference type="Pfam" id="PF00112">
    <property type="entry name" value="Peptidase_C1"/>
    <property type="match status" value="1"/>
</dbReference>
<dbReference type="InterPro" id="IPR013201">
    <property type="entry name" value="Prot_inhib_I29"/>
</dbReference>
<evidence type="ECO:0000313" key="6">
    <source>
        <dbReference type="EMBL" id="CAE0544572.1"/>
    </source>
</evidence>
<dbReference type="InterPro" id="IPR000668">
    <property type="entry name" value="Peptidase_C1A_C"/>
</dbReference>
<dbReference type="PROSITE" id="PS00139">
    <property type="entry name" value="THIOL_PROTEASE_CYS"/>
    <property type="match status" value="1"/>
</dbReference>
<sequence>MKTFFATLACAAAASSDDTMRFWKWAIEHGRNYQSEEELEHRFINFMRTEAEVDVLNSLGHDATYAVNTLSDYTKEEYRQMLGYVAEEEDAFEVYNGETDDFYYEEDASDNSTSVDWRSKGAVTGVKNQGSCGSCWSFSSTGAMEGAHHKKTGKLVSLSEQQLVDCNTKSHGCNGGNQGSSFSYAESHPLETESSYPYKGKDGSCKYDSSKGKVKVSNYSRVSSKSSSALKSAISNGPVAVTVEADKSVFQNYSSGVVCSGCGTSLDHAVLAVGYGTENGKGYYLVKNSWGTRWGSSGYIKIGITDGAGCCGIQLQSYSVSTN</sequence>
<evidence type="ECO:0000256" key="1">
    <source>
        <dbReference type="ARBA" id="ARBA00008455"/>
    </source>
</evidence>
<organism evidence="6">
    <name type="scientific">Strombidinopsis acuminata</name>
    <dbReference type="NCBI Taxonomy" id="141414"/>
    <lineage>
        <taxon>Eukaryota</taxon>
        <taxon>Sar</taxon>
        <taxon>Alveolata</taxon>
        <taxon>Ciliophora</taxon>
        <taxon>Intramacronucleata</taxon>
        <taxon>Spirotrichea</taxon>
        <taxon>Choreotrichia</taxon>
        <taxon>Choreotrichida</taxon>
        <taxon>Strombidinopsidae</taxon>
        <taxon>Strombidinopsis</taxon>
    </lineage>
</organism>
<dbReference type="InterPro" id="IPR038765">
    <property type="entry name" value="Papain-like_cys_pep_sf"/>
</dbReference>
<accession>A0A7S3W976</accession>
<dbReference type="Gene3D" id="3.90.70.10">
    <property type="entry name" value="Cysteine proteinases"/>
    <property type="match status" value="1"/>
</dbReference>
<protein>
    <submittedName>
        <fullName evidence="6">Uncharacterized protein</fullName>
    </submittedName>
</protein>
<dbReference type="PRINTS" id="PR00705">
    <property type="entry name" value="PAPAIN"/>
</dbReference>